<comment type="caution">
    <text evidence="2">The sequence shown here is derived from an EMBL/GenBank/DDBJ whole genome shotgun (WGS) entry which is preliminary data.</text>
</comment>
<evidence type="ECO:0000313" key="2">
    <source>
        <dbReference type="EMBL" id="KAF0981094.1"/>
    </source>
</evidence>
<dbReference type="PANTHER" id="PTHR37332">
    <property type="entry name" value="EXPRESSED PROTEIN"/>
    <property type="match status" value="1"/>
</dbReference>
<organism evidence="2 3">
    <name type="scientific">Naegleria fowleri</name>
    <name type="common">Brain eating amoeba</name>
    <dbReference type="NCBI Taxonomy" id="5763"/>
    <lineage>
        <taxon>Eukaryota</taxon>
        <taxon>Discoba</taxon>
        <taxon>Heterolobosea</taxon>
        <taxon>Tetramitia</taxon>
        <taxon>Eutetramitia</taxon>
        <taxon>Vahlkampfiidae</taxon>
        <taxon>Naegleria</taxon>
    </lineage>
</organism>
<dbReference type="RefSeq" id="XP_044565807.1">
    <property type="nucleotide sequence ID" value="XM_044703450.1"/>
</dbReference>
<dbReference type="OrthoDB" id="10259499at2759"/>
<dbReference type="VEuPathDB" id="AmoebaDB:FDP41_012882"/>
<dbReference type="VEuPathDB" id="AmoebaDB:NfTy_079650"/>
<evidence type="ECO:0000313" key="3">
    <source>
        <dbReference type="Proteomes" id="UP000444721"/>
    </source>
</evidence>
<dbReference type="VEuPathDB" id="AmoebaDB:NF0098380"/>
<feature type="compositionally biased region" description="Polar residues" evidence="1">
    <location>
        <begin position="48"/>
        <end position="86"/>
    </location>
</feature>
<reference evidence="2 3" key="1">
    <citation type="journal article" date="2019" name="Sci. Rep.">
        <title>Nanopore sequencing improves the draft genome of the human pathogenic amoeba Naegleria fowleri.</title>
        <authorList>
            <person name="Liechti N."/>
            <person name="Schurch N."/>
            <person name="Bruggmann R."/>
            <person name="Wittwer M."/>
        </authorList>
    </citation>
    <scope>NUCLEOTIDE SEQUENCE [LARGE SCALE GENOMIC DNA]</scope>
    <source>
        <strain evidence="2 3">ATCC 30894</strain>
    </source>
</reference>
<feature type="compositionally biased region" description="Low complexity" evidence="1">
    <location>
        <begin position="87"/>
        <end position="100"/>
    </location>
</feature>
<feature type="region of interest" description="Disordered" evidence="1">
    <location>
        <begin position="48"/>
        <end position="138"/>
    </location>
</feature>
<sequence>MKKVFSISRVSSSGNVTPIGAAQQNINNGGTVGSGSTTVVNNHATTSTTRLDNDATNNNMEIQTSSGSKRNSVSYHPNSMINTSMESGGSDTTTSNNNSTIRKNYSTGVIDETKSSTTTDNTMSSPSSSPSNKRLTPSLNQTFGEGGIEGSSNHGRRVRRGSLTSNLENEVHPVAMTRTIDQKVPLMEFLVQKRLENLDYLRRFHEGKIMWLNVVKVSPSEIENAYQPKELQKRLEQWFCLGVSLAPLINYNDGYHFVRACSQLMEEYEYHYSSMAMQGMKILKAFTNTFVEEETPVIPSQKTIKPTIHKSNGSVIYEFLQTPHIHCSLDYCQVVFSMCDILTFVYRKFLDETNINSSLHESIIKLDGKIKNNFIGLLSKDVTNIAIQVVKTKLASVQNMFSISLPSQTPNTGQSSSKRKEASDQVDEWFDI</sequence>
<proteinExistence type="predicted"/>
<keyword evidence="3" id="KW-1185">Reference proteome</keyword>
<feature type="compositionally biased region" description="Polar residues" evidence="1">
    <location>
        <begin position="406"/>
        <end position="416"/>
    </location>
</feature>
<gene>
    <name evidence="2" type="ORF">FDP41_012882</name>
</gene>
<evidence type="ECO:0000256" key="1">
    <source>
        <dbReference type="SAM" id="MobiDB-lite"/>
    </source>
</evidence>
<feature type="region of interest" description="Disordered" evidence="1">
    <location>
        <begin position="406"/>
        <end position="432"/>
    </location>
</feature>
<feature type="compositionally biased region" description="Low complexity" evidence="1">
    <location>
        <begin position="115"/>
        <end position="133"/>
    </location>
</feature>
<accession>A0A6A5C3K8</accession>
<dbReference type="GeneID" id="68120097"/>
<dbReference type="OMA" id="IKAMTGN"/>
<protein>
    <submittedName>
        <fullName evidence="2">Uncharacterized protein</fullName>
    </submittedName>
</protein>
<dbReference type="AlphaFoldDB" id="A0A6A5C3K8"/>
<dbReference type="PANTHER" id="PTHR37332:SF1">
    <property type="entry name" value="ELMO DOMAIN-CONTAINING PROTEIN"/>
    <property type="match status" value="1"/>
</dbReference>
<dbReference type="Proteomes" id="UP000444721">
    <property type="component" value="Unassembled WGS sequence"/>
</dbReference>
<dbReference type="EMBL" id="VFQX01000016">
    <property type="protein sequence ID" value="KAF0981094.1"/>
    <property type="molecule type" value="Genomic_DNA"/>
</dbReference>
<name>A0A6A5C3K8_NAEFO</name>